<dbReference type="Proteomes" id="UP001321473">
    <property type="component" value="Unassembled WGS sequence"/>
</dbReference>
<protein>
    <submittedName>
        <fullName evidence="2">Uncharacterized protein</fullName>
    </submittedName>
</protein>
<evidence type="ECO:0000256" key="1">
    <source>
        <dbReference type="SAM" id="MobiDB-lite"/>
    </source>
</evidence>
<comment type="caution">
    <text evidence="2">The sequence shown here is derived from an EMBL/GenBank/DDBJ whole genome shotgun (WGS) entry which is preliminary data.</text>
</comment>
<gene>
    <name evidence="2" type="ORF">V5799_022267</name>
</gene>
<feature type="compositionally biased region" description="Polar residues" evidence="1">
    <location>
        <begin position="170"/>
        <end position="182"/>
    </location>
</feature>
<organism evidence="2 3">
    <name type="scientific">Amblyomma americanum</name>
    <name type="common">Lone star tick</name>
    <dbReference type="NCBI Taxonomy" id="6943"/>
    <lineage>
        <taxon>Eukaryota</taxon>
        <taxon>Metazoa</taxon>
        <taxon>Ecdysozoa</taxon>
        <taxon>Arthropoda</taxon>
        <taxon>Chelicerata</taxon>
        <taxon>Arachnida</taxon>
        <taxon>Acari</taxon>
        <taxon>Parasitiformes</taxon>
        <taxon>Ixodida</taxon>
        <taxon>Ixodoidea</taxon>
        <taxon>Ixodidae</taxon>
        <taxon>Amblyomminae</taxon>
        <taxon>Amblyomma</taxon>
    </lineage>
</organism>
<accession>A0AAQ4FKY5</accession>
<dbReference type="AlphaFoldDB" id="A0AAQ4FKY5"/>
<evidence type="ECO:0000313" key="2">
    <source>
        <dbReference type="EMBL" id="KAK8787964.1"/>
    </source>
</evidence>
<sequence>MGEVPISYVSRESWYKQPRPERGQPLASVDKPFHGLTLEERHPYEPKATYSQAELRSLCPVCGTLVIHWKTHVAGQLHYDKTHPEKGAGARGKVNAMISGTGNSAMPTQVDVAAALRVLQVTRPDVIAASLRLALPEQALCSSSVQHVSSRPAPLRPPLSRRSQWDPVGNNRSAPFPSSSDRVQSRPFVKREESAGYSSGPRQHSSYWR</sequence>
<evidence type="ECO:0000313" key="3">
    <source>
        <dbReference type="Proteomes" id="UP001321473"/>
    </source>
</evidence>
<proteinExistence type="predicted"/>
<dbReference type="EMBL" id="JARKHS020001252">
    <property type="protein sequence ID" value="KAK8787964.1"/>
    <property type="molecule type" value="Genomic_DNA"/>
</dbReference>
<reference evidence="2 3" key="1">
    <citation type="journal article" date="2023" name="Arcadia Sci">
        <title>De novo assembly of a long-read Amblyomma americanum tick genome.</title>
        <authorList>
            <person name="Chou S."/>
            <person name="Poskanzer K.E."/>
            <person name="Rollins M."/>
            <person name="Thuy-Boun P.S."/>
        </authorList>
    </citation>
    <scope>NUCLEOTIDE SEQUENCE [LARGE SCALE GENOMIC DNA]</scope>
    <source>
        <strain evidence="2">F_SG_1</strain>
        <tissue evidence="2">Salivary glands</tissue>
    </source>
</reference>
<feature type="compositionally biased region" description="Polar residues" evidence="1">
    <location>
        <begin position="196"/>
        <end position="209"/>
    </location>
</feature>
<keyword evidence="3" id="KW-1185">Reference proteome</keyword>
<feature type="region of interest" description="Disordered" evidence="1">
    <location>
        <begin position="145"/>
        <end position="209"/>
    </location>
</feature>
<name>A0AAQ4FKY5_AMBAM</name>
<feature type="compositionally biased region" description="Low complexity" evidence="1">
    <location>
        <begin position="149"/>
        <end position="162"/>
    </location>
</feature>